<name>A0A9W7W7N8_TRIRA</name>
<feature type="non-terminal residue" evidence="9">
    <location>
        <position position="1"/>
    </location>
</feature>
<keyword evidence="3" id="KW-0964">Secreted</keyword>
<dbReference type="InterPro" id="IPR030480">
    <property type="entry name" value="Natr_peptide_CS"/>
</dbReference>
<keyword evidence="6" id="KW-1015">Disulfide bond</keyword>
<comment type="caution">
    <text evidence="9">The sequence shown here is derived from an EMBL/GenBank/DDBJ whole genome shotgun (WGS) entry which is preliminary data.</text>
</comment>
<dbReference type="Proteomes" id="UP001059041">
    <property type="component" value="Unassembled WGS sequence"/>
</dbReference>
<dbReference type="Pfam" id="PF00212">
    <property type="entry name" value="ANP"/>
    <property type="match status" value="1"/>
</dbReference>
<dbReference type="AlphaFoldDB" id="A0A9W7W7N8"/>
<evidence type="ECO:0000256" key="2">
    <source>
        <dbReference type="ARBA" id="ARBA00009041"/>
    </source>
</evidence>
<proteinExistence type="inferred from homology"/>
<keyword evidence="10" id="KW-1185">Reference proteome</keyword>
<dbReference type="EMBL" id="JAFHDT010000292">
    <property type="protein sequence ID" value="KAI7789932.1"/>
    <property type="molecule type" value="Genomic_DNA"/>
</dbReference>
<gene>
    <name evidence="9" type="ORF">IRJ41_016983</name>
</gene>
<comment type="similarity">
    <text evidence="2 7">Belongs to the natriuretic peptide family.</text>
</comment>
<dbReference type="GO" id="GO:0019934">
    <property type="term" value="P:cGMP-mediated signaling"/>
    <property type="evidence" value="ECO:0007669"/>
    <property type="project" value="TreeGrafter"/>
</dbReference>
<dbReference type="GO" id="GO:0005737">
    <property type="term" value="C:cytoplasm"/>
    <property type="evidence" value="ECO:0007669"/>
    <property type="project" value="TreeGrafter"/>
</dbReference>
<dbReference type="PANTHER" id="PTHR14066">
    <property type="entry name" value="ATRIAL NATRIURETIC FACTOR PRECURSOR"/>
    <property type="match status" value="1"/>
</dbReference>
<dbReference type="GO" id="GO:0051427">
    <property type="term" value="F:hormone receptor binding"/>
    <property type="evidence" value="ECO:0007669"/>
    <property type="project" value="TreeGrafter"/>
</dbReference>
<keyword evidence="5 7" id="KW-0838">Vasoactive</keyword>
<feature type="signal peptide" evidence="8">
    <location>
        <begin position="1"/>
        <end position="22"/>
    </location>
</feature>
<evidence type="ECO:0000313" key="10">
    <source>
        <dbReference type="Proteomes" id="UP001059041"/>
    </source>
</evidence>
<keyword evidence="4 8" id="KW-0732">Signal</keyword>
<reference evidence="9" key="1">
    <citation type="submission" date="2021-02" db="EMBL/GenBank/DDBJ databases">
        <title>Comparative genomics reveals that relaxation of natural selection precedes convergent phenotypic evolution of cavefish.</title>
        <authorList>
            <person name="Peng Z."/>
        </authorList>
    </citation>
    <scope>NUCLEOTIDE SEQUENCE</scope>
    <source>
        <tissue evidence="9">Muscle</tissue>
    </source>
</reference>
<dbReference type="PRINTS" id="PR00712">
    <property type="entry name" value="BNATPEPTIDE"/>
</dbReference>
<evidence type="ECO:0000256" key="8">
    <source>
        <dbReference type="SAM" id="SignalP"/>
    </source>
</evidence>
<accession>A0A9W7W7N8</accession>
<protein>
    <submittedName>
        <fullName evidence="9">Brain natriuretic peptide</fullName>
    </submittedName>
</protein>
<feature type="chain" id="PRO_5040791372" evidence="8">
    <location>
        <begin position="23"/>
        <end position="124"/>
    </location>
</feature>
<dbReference type="PANTHER" id="PTHR14066:SF10">
    <property type="entry name" value="NATRIURETIC PEPTIDES B"/>
    <property type="match status" value="1"/>
</dbReference>
<feature type="non-terminal residue" evidence="9">
    <location>
        <position position="124"/>
    </location>
</feature>
<evidence type="ECO:0000256" key="7">
    <source>
        <dbReference type="RuleBase" id="RU003686"/>
    </source>
</evidence>
<dbReference type="InterPro" id="IPR002408">
    <property type="entry name" value="Natriuretic_peptide_brain"/>
</dbReference>
<dbReference type="GO" id="GO:0007218">
    <property type="term" value="P:neuropeptide signaling pathway"/>
    <property type="evidence" value="ECO:0007669"/>
    <property type="project" value="TreeGrafter"/>
</dbReference>
<evidence type="ECO:0000256" key="4">
    <source>
        <dbReference type="ARBA" id="ARBA00022729"/>
    </source>
</evidence>
<dbReference type="GO" id="GO:0097746">
    <property type="term" value="P:blood vessel diameter maintenance"/>
    <property type="evidence" value="ECO:0007669"/>
    <property type="project" value="UniProtKB-KW"/>
</dbReference>
<organism evidence="9 10">
    <name type="scientific">Triplophysa rosa</name>
    <name type="common">Cave loach</name>
    <dbReference type="NCBI Taxonomy" id="992332"/>
    <lineage>
        <taxon>Eukaryota</taxon>
        <taxon>Metazoa</taxon>
        <taxon>Chordata</taxon>
        <taxon>Craniata</taxon>
        <taxon>Vertebrata</taxon>
        <taxon>Euteleostomi</taxon>
        <taxon>Actinopterygii</taxon>
        <taxon>Neopterygii</taxon>
        <taxon>Teleostei</taxon>
        <taxon>Ostariophysi</taxon>
        <taxon>Cypriniformes</taxon>
        <taxon>Nemacheilidae</taxon>
        <taxon>Triplophysa</taxon>
    </lineage>
</organism>
<dbReference type="GO" id="GO:0006182">
    <property type="term" value="P:cGMP biosynthetic process"/>
    <property type="evidence" value="ECO:0007669"/>
    <property type="project" value="TreeGrafter"/>
</dbReference>
<dbReference type="PROSITE" id="PS00263">
    <property type="entry name" value="NATRIURETIC_PEPTIDE"/>
    <property type="match status" value="1"/>
</dbReference>
<sequence>RSSDVPLTLGFLLIFSVQLMNALPLHHTGALTSQDVDVLMLLLQRLEESRPASSRDQEQEQVNIDQMLLQPETETDVREYLSARDLKTVRQDSKKYSGCFGRPLDRIGSMSSLGCKTAGRTNRL</sequence>
<dbReference type="InterPro" id="IPR050787">
    <property type="entry name" value="Natriuretic_peptide"/>
</dbReference>
<evidence type="ECO:0000256" key="6">
    <source>
        <dbReference type="ARBA" id="ARBA00023157"/>
    </source>
</evidence>
<evidence type="ECO:0000256" key="1">
    <source>
        <dbReference type="ARBA" id="ARBA00004613"/>
    </source>
</evidence>
<dbReference type="SMART" id="SM00183">
    <property type="entry name" value="NAT_PEP"/>
    <property type="match status" value="1"/>
</dbReference>
<dbReference type="InterPro" id="IPR000663">
    <property type="entry name" value="Natr_peptide"/>
</dbReference>
<evidence type="ECO:0000256" key="3">
    <source>
        <dbReference type="ARBA" id="ARBA00022525"/>
    </source>
</evidence>
<dbReference type="GO" id="GO:0005179">
    <property type="term" value="F:hormone activity"/>
    <property type="evidence" value="ECO:0007669"/>
    <property type="project" value="InterPro"/>
</dbReference>
<dbReference type="GO" id="GO:0003085">
    <property type="term" value="P:negative regulation of systemic arterial blood pressure"/>
    <property type="evidence" value="ECO:0007669"/>
    <property type="project" value="TreeGrafter"/>
</dbReference>
<comment type="subcellular location">
    <subcellularLocation>
        <location evidence="1 7">Secreted</location>
    </subcellularLocation>
</comment>
<evidence type="ECO:0000313" key="9">
    <source>
        <dbReference type="EMBL" id="KAI7789932.1"/>
    </source>
</evidence>
<dbReference type="GO" id="GO:0007168">
    <property type="term" value="P:receptor guanylyl cyclase signaling pathway"/>
    <property type="evidence" value="ECO:0007669"/>
    <property type="project" value="TreeGrafter"/>
</dbReference>
<evidence type="ECO:0000256" key="5">
    <source>
        <dbReference type="ARBA" id="ARBA00022858"/>
    </source>
</evidence>
<dbReference type="GO" id="GO:0005615">
    <property type="term" value="C:extracellular space"/>
    <property type="evidence" value="ECO:0007669"/>
    <property type="project" value="TreeGrafter"/>
</dbReference>